<evidence type="ECO:0000259" key="3">
    <source>
        <dbReference type="Pfam" id="PF07514"/>
    </source>
</evidence>
<dbReference type="SUPFAM" id="SSF46785">
    <property type="entry name" value="Winged helix' DNA-binding domain"/>
    <property type="match status" value="1"/>
</dbReference>
<gene>
    <name evidence="5" type="ORF">FO014_14360</name>
</gene>
<dbReference type="Gene3D" id="2.40.10.200">
    <property type="entry name" value="STY4665 C-terminal domain-like"/>
    <property type="match status" value="1"/>
</dbReference>
<evidence type="ECO:0000313" key="5">
    <source>
        <dbReference type="EMBL" id="QHA88038.1"/>
    </source>
</evidence>
<reference evidence="5 6" key="1">
    <citation type="submission" date="2019-07" db="EMBL/GenBank/DDBJ databases">
        <title>Serratia dokdonensis sp. nov., an elicitor of systemic resistance in Nicotiana Tabacum.</title>
        <authorList>
            <person name="Son J.-S."/>
            <person name="Hwang Y.-J."/>
            <person name="Lee S.-Y."/>
            <person name="Ghim S.-Y."/>
        </authorList>
    </citation>
    <scope>NUCLEOTIDE SEQUENCE [LARGE SCALE GENOMIC DNA]</scope>
    <source>
        <strain evidence="5 6">KUDC3025</strain>
    </source>
</reference>
<dbReference type="NCBIfam" id="TIGR03760">
    <property type="entry name" value="ICE_TraI_Pfluor"/>
    <property type="match status" value="1"/>
</dbReference>
<dbReference type="InterPro" id="IPR022391">
    <property type="entry name" value="ICE_relaxase_PFGI-1"/>
</dbReference>
<dbReference type="Pfam" id="PF07514">
    <property type="entry name" value="TraI_2"/>
    <property type="match status" value="1"/>
</dbReference>
<dbReference type="InterPro" id="IPR011093">
    <property type="entry name" value="TraI_2_C"/>
</dbReference>
<dbReference type="Gene3D" id="1.10.3210.40">
    <property type="match status" value="1"/>
</dbReference>
<accession>A0ABX6GP24</accession>
<evidence type="ECO:0000256" key="1">
    <source>
        <dbReference type="SAM" id="MobiDB-lite"/>
    </source>
</evidence>
<keyword evidence="6" id="KW-1185">Reference proteome</keyword>
<keyword evidence="2" id="KW-0812">Transmembrane</keyword>
<protein>
    <submittedName>
        <fullName evidence="5">Relaxase</fullName>
    </submittedName>
</protein>
<dbReference type="InterPro" id="IPR036390">
    <property type="entry name" value="WH_DNA-bd_sf"/>
</dbReference>
<dbReference type="EMBL" id="CP041764">
    <property type="protein sequence ID" value="QHA88038.1"/>
    <property type="molecule type" value="Genomic_DNA"/>
</dbReference>
<organism evidence="5 6">
    <name type="scientific">Serratia rhizosphaerae</name>
    <dbReference type="NCBI Taxonomy" id="2597702"/>
    <lineage>
        <taxon>Bacteria</taxon>
        <taxon>Pseudomonadati</taxon>
        <taxon>Pseudomonadota</taxon>
        <taxon>Gammaproteobacteria</taxon>
        <taxon>Enterobacterales</taxon>
        <taxon>Yersiniaceae</taxon>
        <taxon>Serratia</taxon>
    </lineage>
</organism>
<sequence length="587" mass="62565">MLKAIKELLIGTAPTRAKSSSVASSPAGPAGYFMPQSATQLLDMPARKQCLQQLWENSALPKDLYEKFYLQPLHHLVTLMQVLPATRKGEYASEGGLVDITLQTTTYAVRLAKGHMLPPGAAPEDQSAQNILWNAVVFYAALWRYLPQLDLVEGELQSGRAWLPGVTVPAEPYRFRFKPVVPEPDITMSQSALIACRLLPAEALNWLSTLPAAAQAVMLIASRQPSSLPVIDEIIGEAVTLARGDAIANPVAVAIPSSPMPVPSETSPVPVSAPAAQVVLESSVPGVDVQSAVSGEPVPAEGQGNSADTAAAVSSEEAMPAPSGDVLLSSALDTPVNDLPLAEMVVAPEPAVEVEEDMQALLSLLNVSVSAPEAPEMLAQEDAPQKEAPEPTESERPAADLLNVVDTVTTLPEKTPPLIPEATTSDDVPAVAEAVIPQDEPENSEPVMGQGASEVGKGEVPISDEHSGEQFLQWLSTGLTSGEIPINTAGARVHLVAGFVFLTVPGIFYLYLKQSGLEGNQREALQESFERLDKHRRVKGKRFYFAELYGNPERTGPFKRTKGYLIKASFLYRGAPVPADSPVLVIP</sequence>
<dbReference type="InterPro" id="IPR011119">
    <property type="entry name" value="Unchr_helicase_relaxase_TraI"/>
</dbReference>
<dbReference type="RefSeq" id="WP_160030011.1">
    <property type="nucleotide sequence ID" value="NZ_CP041764.1"/>
</dbReference>
<keyword evidence="2" id="KW-0472">Membrane</keyword>
<dbReference type="Gene3D" id="1.10.10.10">
    <property type="entry name" value="Winged helix-like DNA-binding domain superfamily/Winged helix DNA-binding domain"/>
    <property type="match status" value="1"/>
</dbReference>
<feature type="domain" description="Putative conjugal transfer nickase/helicase TraI C-terminal" evidence="4">
    <location>
        <begin position="467"/>
        <end position="584"/>
    </location>
</feature>
<dbReference type="InterPro" id="IPR036388">
    <property type="entry name" value="WH-like_DNA-bd_sf"/>
</dbReference>
<name>A0ABX6GP24_9GAMM</name>
<proteinExistence type="predicted"/>
<evidence type="ECO:0000256" key="2">
    <source>
        <dbReference type="SAM" id="Phobius"/>
    </source>
</evidence>
<keyword evidence="2" id="KW-1133">Transmembrane helix</keyword>
<evidence type="ECO:0000313" key="6">
    <source>
        <dbReference type="Proteomes" id="UP000430368"/>
    </source>
</evidence>
<feature type="transmembrane region" description="Helical" evidence="2">
    <location>
        <begin position="493"/>
        <end position="512"/>
    </location>
</feature>
<evidence type="ECO:0000259" key="4">
    <source>
        <dbReference type="Pfam" id="PF07515"/>
    </source>
</evidence>
<dbReference type="Proteomes" id="UP000430368">
    <property type="component" value="Chromosome"/>
</dbReference>
<dbReference type="Pfam" id="PF07515">
    <property type="entry name" value="TraI_2_C"/>
    <property type="match status" value="1"/>
</dbReference>
<feature type="region of interest" description="Disordered" evidence="1">
    <location>
        <begin position="290"/>
        <end position="318"/>
    </location>
</feature>
<feature type="domain" description="Uncharacterised" evidence="3">
    <location>
        <begin position="31"/>
        <end position="238"/>
    </location>
</feature>